<keyword evidence="3" id="KW-1185">Reference proteome</keyword>
<keyword evidence="2" id="KW-0378">Hydrolase</keyword>
<dbReference type="Pfam" id="PF13472">
    <property type="entry name" value="Lipase_GDSL_2"/>
    <property type="match status" value="1"/>
</dbReference>
<dbReference type="PANTHER" id="PTHR43784:SF2">
    <property type="entry name" value="GDSL-LIKE LIPASE_ACYLHYDROLASE, PUTATIVE (AFU_ORTHOLOGUE AFUA_2G00820)-RELATED"/>
    <property type="match status" value="1"/>
</dbReference>
<dbReference type="InterPro" id="IPR053140">
    <property type="entry name" value="GDSL_Rv0518-like"/>
</dbReference>
<dbReference type="GO" id="GO:0016787">
    <property type="term" value="F:hydrolase activity"/>
    <property type="evidence" value="ECO:0007669"/>
    <property type="project" value="UniProtKB-KW"/>
</dbReference>
<proteinExistence type="predicted"/>
<name>A0ABS2U2M6_9ACTN</name>
<dbReference type="RefSeq" id="WP_205363345.1">
    <property type="nucleotide sequence ID" value="NZ_JADKYB010000029.1"/>
</dbReference>
<dbReference type="EMBL" id="JADKYB010000029">
    <property type="protein sequence ID" value="MBM9509845.1"/>
    <property type="molecule type" value="Genomic_DNA"/>
</dbReference>
<feature type="domain" description="SGNH hydrolase-type esterase" evidence="1">
    <location>
        <begin position="35"/>
        <end position="210"/>
    </location>
</feature>
<comment type="caution">
    <text evidence="2">The sequence shown here is derived from an EMBL/GenBank/DDBJ whole genome shotgun (WGS) entry which is preliminary data.</text>
</comment>
<dbReference type="Proteomes" id="UP000749040">
    <property type="component" value="Unassembled WGS sequence"/>
</dbReference>
<dbReference type="Gene3D" id="3.40.50.1110">
    <property type="entry name" value="SGNH hydrolase"/>
    <property type="match status" value="1"/>
</dbReference>
<gene>
    <name evidence="2" type="ORF">ITX44_35900</name>
</gene>
<evidence type="ECO:0000313" key="2">
    <source>
        <dbReference type="EMBL" id="MBM9509845.1"/>
    </source>
</evidence>
<dbReference type="InterPro" id="IPR036514">
    <property type="entry name" value="SGNH_hydro_sf"/>
</dbReference>
<evidence type="ECO:0000259" key="1">
    <source>
        <dbReference type="Pfam" id="PF13472"/>
    </source>
</evidence>
<dbReference type="PANTHER" id="PTHR43784">
    <property type="entry name" value="GDSL-LIKE LIPASE/ACYLHYDROLASE, PUTATIVE (AFU_ORTHOLOGUE AFUA_2G00820)-RELATED"/>
    <property type="match status" value="1"/>
</dbReference>
<organism evidence="2 3">
    <name type="scientific">Actinacidiphila acididurans</name>
    <dbReference type="NCBI Taxonomy" id="2784346"/>
    <lineage>
        <taxon>Bacteria</taxon>
        <taxon>Bacillati</taxon>
        <taxon>Actinomycetota</taxon>
        <taxon>Actinomycetes</taxon>
        <taxon>Kitasatosporales</taxon>
        <taxon>Streptomycetaceae</taxon>
        <taxon>Actinacidiphila</taxon>
    </lineage>
</organism>
<sequence>MPTTLMPGEAADPYCLREGEAAALLAGHPWRRFAVLGDSIAEGLGEPAEGYPDQPWTQRVADELADGRPDFAYHNLGLRDTPSERVRAEQLPRALELRPDLALVACGGFNALHRGYDPQAVRADLLAIAGALREAGAQVITVSMFDGTHNPVLPQEFRELLRPRLLDLAERTREVAARLDTVHVELLGHPATPDADMYAADGRHGTRRSHAIAAAETVRTLGAWLRRPPGDDAPRRPQ</sequence>
<dbReference type="SUPFAM" id="SSF52266">
    <property type="entry name" value="SGNH hydrolase"/>
    <property type="match status" value="1"/>
</dbReference>
<reference evidence="2 3" key="1">
    <citation type="submission" date="2021-01" db="EMBL/GenBank/DDBJ databases">
        <title>Streptomyces acididurans sp. nov., isolated from a peat swamp forest soil.</title>
        <authorList>
            <person name="Chantavorakit T."/>
            <person name="Duangmal K."/>
        </authorList>
    </citation>
    <scope>NUCLEOTIDE SEQUENCE [LARGE SCALE GENOMIC DNA]</scope>
    <source>
        <strain evidence="2 3">KK5PA1</strain>
    </source>
</reference>
<dbReference type="InterPro" id="IPR013830">
    <property type="entry name" value="SGNH_hydro"/>
</dbReference>
<dbReference type="CDD" id="cd01832">
    <property type="entry name" value="SGNH_hydrolase_like_1"/>
    <property type="match status" value="1"/>
</dbReference>
<evidence type="ECO:0000313" key="3">
    <source>
        <dbReference type="Proteomes" id="UP000749040"/>
    </source>
</evidence>
<protein>
    <submittedName>
        <fullName evidence="2">SGNH/GDSL hydrolase family protein</fullName>
    </submittedName>
</protein>
<accession>A0ABS2U2M6</accession>